<name>A0A5M4B3F8_9BACT</name>
<evidence type="ECO:0000313" key="2">
    <source>
        <dbReference type="EMBL" id="GET34634.1"/>
    </source>
</evidence>
<sequence length="130" mass="15240">MLRFIFFLLIPASIFIIPIILTLKERQLKEQLKKEGVYTIGHAYNGKYINSRYNVNFQYKAKDSTFISDYVRFKFGLQVPKGLPVYIKYLPNDPGVHMINRDSIVPLNDSIEVKYEDKMVGGWTFKLLKK</sequence>
<proteinExistence type="predicted"/>
<keyword evidence="1" id="KW-1133">Transmembrane helix</keyword>
<keyword evidence="3" id="KW-1185">Reference proteome</keyword>
<comment type="caution">
    <text evidence="2">The sequence shown here is derived from an EMBL/GenBank/DDBJ whole genome shotgun (WGS) entry which is preliminary data.</text>
</comment>
<keyword evidence="1" id="KW-0812">Transmembrane</keyword>
<reference evidence="2 3" key="1">
    <citation type="submission" date="2019-10" db="EMBL/GenBank/DDBJ databases">
        <title>Prolixibacter strains distinguished by the presence of nitrate reductase genes were adept at nitrate-dependent anaerobic corrosion of metallic iron and carbon steel.</title>
        <authorList>
            <person name="Iino T."/>
            <person name="Shono N."/>
            <person name="Ito K."/>
            <person name="Nakamura R."/>
            <person name="Sueoka K."/>
            <person name="Harayama S."/>
            <person name="Ohkuma M."/>
        </authorList>
    </citation>
    <scope>NUCLEOTIDE SEQUENCE [LARGE SCALE GENOMIC DNA]</scope>
    <source>
        <strain evidence="2 3">JCM 13498</strain>
    </source>
</reference>
<gene>
    <name evidence="2" type="ORF">PbJCM13498_34970</name>
</gene>
<dbReference type="Proteomes" id="UP000391834">
    <property type="component" value="Unassembled WGS sequence"/>
</dbReference>
<evidence type="ECO:0000256" key="1">
    <source>
        <dbReference type="SAM" id="Phobius"/>
    </source>
</evidence>
<organism evidence="2 3">
    <name type="scientific">Prolixibacter bellariivorans</name>
    <dbReference type="NCBI Taxonomy" id="314319"/>
    <lineage>
        <taxon>Bacteria</taxon>
        <taxon>Pseudomonadati</taxon>
        <taxon>Bacteroidota</taxon>
        <taxon>Bacteroidia</taxon>
        <taxon>Marinilabiliales</taxon>
        <taxon>Prolixibacteraceae</taxon>
        <taxon>Prolixibacter</taxon>
    </lineage>
</organism>
<dbReference type="AlphaFoldDB" id="A0A5M4B3F8"/>
<evidence type="ECO:0000313" key="3">
    <source>
        <dbReference type="Proteomes" id="UP000391834"/>
    </source>
</evidence>
<accession>A0A5M4B3F8</accession>
<dbReference type="EMBL" id="BLAX01000001">
    <property type="protein sequence ID" value="GET34634.1"/>
    <property type="molecule type" value="Genomic_DNA"/>
</dbReference>
<evidence type="ECO:0008006" key="4">
    <source>
        <dbReference type="Google" id="ProtNLM"/>
    </source>
</evidence>
<protein>
    <recommendedName>
        <fullName evidence="4">DUF3592 domain-containing protein</fullName>
    </recommendedName>
</protein>
<feature type="transmembrane region" description="Helical" evidence="1">
    <location>
        <begin position="6"/>
        <end position="23"/>
    </location>
</feature>
<keyword evidence="1" id="KW-0472">Membrane</keyword>